<evidence type="ECO:0000313" key="3">
    <source>
        <dbReference type="Proteomes" id="UP000014480"/>
    </source>
</evidence>
<accession>A0A484F9X0</accession>
<sequence length="87" mass="9408">MSEIPLPLPIVPVHNFNCIIAAKQTRDPVKREKGEQGHQRSVATQVSAGSRGASIHIANPLARSPQVDATSGWSVGDSQRRIVQSRD</sequence>
<proteinExistence type="predicted"/>
<feature type="region of interest" description="Disordered" evidence="1">
    <location>
        <begin position="29"/>
        <end position="87"/>
    </location>
</feature>
<name>A0A484F9X0_COLOR</name>
<dbReference type="EMBL" id="AMCV02000062">
    <property type="protein sequence ID" value="TDZ13638.1"/>
    <property type="molecule type" value="Genomic_DNA"/>
</dbReference>
<organism evidence="2 3">
    <name type="scientific">Colletotrichum orbiculare (strain 104-T / ATCC 96160 / CBS 514.97 / LARS 414 / MAFF 240422)</name>
    <name type="common">Cucumber anthracnose fungus</name>
    <name type="synonym">Colletotrichum lagenarium</name>
    <dbReference type="NCBI Taxonomy" id="1213857"/>
    <lineage>
        <taxon>Eukaryota</taxon>
        <taxon>Fungi</taxon>
        <taxon>Dikarya</taxon>
        <taxon>Ascomycota</taxon>
        <taxon>Pezizomycotina</taxon>
        <taxon>Sordariomycetes</taxon>
        <taxon>Hypocreomycetidae</taxon>
        <taxon>Glomerellales</taxon>
        <taxon>Glomerellaceae</taxon>
        <taxon>Colletotrichum</taxon>
        <taxon>Colletotrichum orbiculare species complex</taxon>
    </lineage>
</organism>
<evidence type="ECO:0000256" key="1">
    <source>
        <dbReference type="SAM" id="MobiDB-lite"/>
    </source>
</evidence>
<reference evidence="3" key="2">
    <citation type="journal article" date="2019" name="Mol. Plant Microbe Interact.">
        <title>Genome sequence resources for four phytopathogenic fungi from the Colletotrichum orbiculare species complex.</title>
        <authorList>
            <person name="Gan P."/>
            <person name="Tsushima A."/>
            <person name="Narusaka M."/>
            <person name="Narusaka Y."/>
            <person name="Takano Y."/>
            <person name="Kubo Y."/>
            <person name="Shirasu K."/>
        </authorList>
    </citation>
    <scope>GENOME REANNOTATION</scope>
    <source>
        <strain evidence="3">104-T / ATCC 96160 / CBS 514.97 / LARS 414 / MAFF 240422</strain>
    </source>
</reference>
<gene>
    <name evidence="2" type="ORF">Cob_v013166</name>
</gene>
<feature type="compositionally biased region" description="Basic and acidic residues" evidence="1">
    <location>
        <begin position="29"/>
        <end position="38"/>
    </location>
</feature>
<comment type="caution">
    <text evidence="2">The sequence shown here is derived from an EMBL/GenBank/DDBJ whole genome shotgun (WGS) entry which is preliminary data.</text>
</comment>
<protein>
    <submittedName>
        <fullName evidence="2">Uncharacterized protein</fullName>
    </submittedName>
</protein>
<dbReference type="AlphaFoldDB" id="A0A484F9X0"/>
<keyword evidence="3" id="KW-1185">Reference proteome</keyword>
<feature type="compositionally biased region" description="Basic and acidic residues" evidence="1">
    <location>
        <begin position="78"/>
        <end position="87"/>
    </location>
</feature>
<feature type="compositionally biased region" description="Polar residues" evidence="1">
    <location>
        <begin position="39"/>
        <end position="48"/>
    </location>
</feature>
<evidence type="ECO:0000313" key="2">
    <source>
        <dbReference type="EMBL" id="TDZ13638.1"/>
    </source>
</evidence>
<dbReference type="Proteomes" id="UP000014480">
    <property type="component" value="Unassembled WGS sequence"/>
</dbReference>
<feature type="compositionally biased region" description="Polar residues" evidence="1">
    <location>
        <begin position="67"/>
        <end position="77"/>
    </location>
</feature>
<reference evidence="3" key="1">
    <citation type="journal article" date="2013" name="New Phytol.">
        <title>Comparative genomic and transcriptomic analyses reveal the hemibiotrophic stage shift of Colletotrichum fungi.</title>
        <authorList>
            <person name="Gan P."/>
            <person name="Ikeda K."/>
            <person name="Irieda H."/>
            <person name="Narusaka M."/>
            <person name="O'Connell R.J."/>
            <person name="Narusaka Y."/>
            <person name="Takano Y."/>
            <person name="Kubo Y."/>
            <person name="Shirasu K."/>
        </authorList>
    </citation>
    <scope>NUCLEOTIDE SEQUENCE [LARGE SCALE GENOMIC DNA]</scope>
    <source>
        <strain evidence="3">104-T / ATCC 96160 / CBS 514.97 / LARS 414 / MAFF 240422</strain>
    </source>
</reference>